<gene>
    <name evidence="12" type="ORF">ACH5RR_003789</name>
</gene>
<feature type="domain" description="Ionotropic glutamate receptor C-terminal" evidence="10">
    <location>
        <begin position="356"/>
        <end position="395"/>
    </location>
</feature>
<dbReference type="EMBL" id="JBJUIK010000002">
    <property type="protein sequence ID" value="KAL3535328.1"/>
    <property type="molecule type" value="Genomic_DNA"/>
</dbReference>
<dbReference type="SUPFAM" id="SSF53822">
    <property type="entry name" value="Periplasmic binding protein-like I"/>
    <property type="match status" value="1"/>
</dbReference>
<dbReference type="PANTHER" id="PTHR42684:SF3">
    <property type="entry name" value="ADENOSYLMETHIONINE-8-AMINO-7-OXONONANOATE AMINOTRANSFERASE"/>
    <property type="match status" value="1"/>
</dbReference>
<comment type="subcellular location">
    <subcellularLocation>
        <location evidence="1">Membrane</location>
    </subcellularLocation>
</comment>
<dbReference type="Gene3D" id="3.40.50.300">
    <property type="entry name" value="P-loop containing nucleotide triphosphate hydrolases"/>
    <property type="match status" value="1"/>
</dbReference>
<feature type="domain" description="Receptor ligand binding region" evidence="11">
    <location>
        <begin position="258"/>
        <end position="323"/>
    </location>
</feature>
<evidence type="ECO:0000256" key="2">
    <source>
        <dbReference type="ARBA" id="ARBA00008954"/>
    </source>
</evidence>
<keyword evidence="3" id="KW-0032">Aminotransferase</keyword>
<dbReference type="PANTHER" id="PTHR42684">
    <property type="entry name" value="ADENOSYLMETHIONINE-8-AMINO-7-OXONONANOATE AMINOTRANSFERASE"/>
    <property type="match status" value="1"/>
</dbReference>
<dbReference type="InterPro" id="IPR027417">
    <property type="entry name" value="P-loop_NTPase"/>
</dbReference>
<protein>
    <recommendedName>
        <fullName evidence="14">Ionotropic glutamate receptor</fullName>
    </recommendedName>
</protein>
<sequence length="676" mass="76512">MLIIYRTKANLGLGFVAPGITLQPKSNISASMDGFCHYEPLEIRENGREEFCSMHALHPVMKRIGRRPQNVISCVSKLMNIASLSIKIGVLDLNSLMGAMIDLCLSMTYSDFYSVHSDYQTRPFPLPAILVGDGRLGGISGTISAYESLKLRGYDVVAIVFEDHGLVNEVPLSCYLQNGSLKEIMMSAFHGRMQKLHDMRKRARDIFWWPFTQHEIVLIENRTVIDSSMAKSLQFTSSHSGFVMLFSAISNIYFFVLQETPFSYTQSPYFVRATPDGLYQAKGLASICQGFEWHEVVIIYEDTEYGNTFIAKLRKEFQEVDIQLLTFKLDFEFIPYENATRHRNGSFAFPERNIVGNNWSRFLVVVWLFVAYILMQSYTAKLSLIFTVDKLQFAFLEDYCVGYQQGCFVREFLINEIHFNELKLKKYSKVDDFHDAMSRGRKNGGIDVISSKIPCMNLLKRYGSKYTKAFPLGSPLVSYFTRAILNVTQGAIMKVIEQKNFGPEYPYDQDSINQESSATIFAVFFSMTSAGKRLTAMTTSHGHRYSSFTTFRNKGSRVHLMSHNKATGGGSSNEEVVQSEDNNRNMSTGSGEIQREDNSMNVLARQGEIHESNERNMNIISVGCSVVEVSESVNLDASAAAAGQKVYMSRLQILLVIYELNVLTYECKKSTILSEE</sequence>
<evidence type="ECO:0000256" key="8">
    <source>
        <dbReference type="SAM" id="MobiDB-lite"/>
    </source>
</evidence>
<feature type="compositionally biased region" description="Polar residues" evidence="8">
    <location>
        <begin position="572"/>
        <end position="591"/>
    </location>
</feature>
<dbReference type="Gene3D" id="3.40.50.2300">
    <property type="match status" value="1"/>
</dbReference>
<dbReference type="Gene3D" id="3.90.1150.10">
    <property type="entry name" value="Aspartate Aminotransferase, domain 1"/>
    <property type="match status" value="1"/>
</dbReference>
<evidence type="ECO:0000259" key="10">
    <source>
        <dbReference type="Pfam" id="PF00060"/>
    </source>
</evidence>
<dbReference type="SUPFAM" id="SSF53850">
    <property type="entry name" value="Periplasmic binding protein-like II"/>
    <property type="match status" value="1"/>
</dbReference>
<evidence type="ECO:0000256" key="9">
    <source>
        <dbReference type="SAM" id="Phobius"/>
    </source>
</evidence>
<keyword evidence="5 9" id="KW-0812">Transmembrane</keyword>
<evidence type="ECO:0000256" key="7">
    <source>
        <dbReference type="ARBA" id="ARBA00023136"/>
    </source>
</evidence>
<dbReference type="Pfam" id="PF01094">
    <property type="entry name" value="ANF_receptor"/>
    <property type="match status" value="1"/>
</dbReference>
<dbReference type="GO" id="GO:0008483">
    <property type="term" value="F:transaminase activity"/>
    <property type="evidence" value="ECO:0007669"/>
    <property type="project" value="UniProtKB-KW"/>
</dbReference>
<dbReference type="InterPro" id="IPR001320">
    <property type="entry name" value="Iontro_rcpt_C"/>
</dbReference>
<evidence type="ECO:0000256" key="1">
    <source>
        <dbReference type="ARBA" id="ARBA00004370"/>
    </source>
</evidence>
<dbReference type="GO" id="GO:0016020">
    <property type="term" value="C:membrane"/>
    <property type="evidence" value="ECO:0007669"/>
    <property type="project" value="UniProtKB-SubCell"/>
</dbReference>
<dbReference type="Proteomes" id="UP001630127">
    <property type="component" value="Unassembled WGS sequence"/>
</dbReference>
<dbReference type="InterPro" id="IPR015422">
    <property type="entry name" value="PyrdxlP-dep_Trfase_small"/>
</dbReference>
<evidence type="ECO:0008006" key="14">
    <source>
        <dbReference type="Google" id="ProtNLM"/>
    </source>
</evidence>
<evidence type="ECO:0000313" key="13">
    <source>
        <dbReference type="Proteomes" id="UP001630127"/>
    </source>
</evidence>
<comment type="caution">
    <text evidence="12">The sequence shown here is derived from an EMBL/GenBank/DDBJ whole genome shotgun (WGS) entry which is preliminary data.</text>
</comment>
<evidence type="ECO:0000256" key="6">
    <source>
        <dbReference type="ARBA" id="ARBA00022989"/>
    </source>
</evidence>
<evidence type="ECO:0000256" key="5">
    <source>
        <dbReference type="ARBA" id="ARBA00022692"/>
    </source>
</evidence>
<keyword evidence="13" id="KW-1185">Reference proteome</keyword>
<feature type="transmembrane region" description="Helical" evidence="9">
    <location>
        <begin position="359"/>
        <end position="375"/>
    </location>
</feature>
<evidence type="ECO:0000259" key="11">
    <source>
        <dbReference type="Pfam" id="PF01094"/>
    </source>
</evidence>
<proteinExistence type="inferred from homology"/>
<dbReference type="InterPro" id="IPR001828">
    <property type="entry name" value="ANF_lig-bd_rcpt"/>
</dbReference>
<dbReference type="InterPro" id="IPR028082">
    <property type="entry name" value="Peripla_BP_I"/>
</dbReference>
<dbReference type="Pfam" id="PF00060">
    <property type="entry name" value="Lig_chan"/>
    <property type="match status" value="1"/>
</dbReference>
<name>A0ABD3AVS3_9GENT</name>
<dbReference type="AlphaFoldDB" id="A0ABD3AVS3"/>
<evidence type="ECO:0000313" key="12">
    <source>
        <dbReference type="EMBL" id="KAL3535328.1"/>
    </source>
</evidence>
<keyword evidence="4" id="KW-0808">Transferase</keyword>
<evidence type="ECO:0000256" key="3">
    <source>
        <dbReference type="ARBA" id="ARBA00022576"/>
    </source>
</evidence>
<accession>A0ABD3AVS3</accession>
<comment type="similarity">
    <text evidence="2">Belongs to the class-III pyridoxal-phosphate-dependent aminotransferase family.</text>
</comment>
<dbReference type="Gene3D" id="1.10.287.70">
    <property type="match status" value="1"/>
</dbReference>
<feature type="region of interest" description="Disordered" evidence="8">
    <location>
        <begin position="563"/>
        <end position="593"/>
    </location>
</feature>
<keyword evidence="6 9" id="KW-1133">Transmembrane helix</keyword>
<evidence type="ECO:0000256" key="4">
    <source>
        <dbReference type="ARBA" id="ARBA00022679"/>
    </source>
</evidence>
<keyword evidence="7 9" id="KW-0472">Membrane</keyword>
<reference evidence="12 13" key="1">
    <citation type="submission" date="2024-11" db="EMBL/GenBank/DDBJ databases">
        <title>A near-complete genome assembly of Cinchona calisaya.</title>
        <authorList>
            <person name="Lian D.C."/>
            <person name="Zhao X.W."/>
            <person name="Wei L."/>
        </authorList>
    </citation>
    <scope>NUCLEOTIDE SEQUENCE [LARGE SCALE GENOMIC DNA]</scope>
    <source>
        <tissue evidence="12">Nenye</tissue>
    </source>
</reference>
<organism evidence="12 13">
    <name type="scientific">Cinchona calisaya</name>
    <dbReference type="NCBI Taxonomy" id="153742"/>
    <lineage>
        <taxon>Eukaryota</taxon>
        <taxon>Viridiplantae</taxon>
        <taxon>Streptophyta</taxon>
        <taxon>Embryophyta</taxon>
        <taxon>Tracheophyta</taxon>
        <taxon>Spermatophyta</taxon>
        <taxon>Magnoliopsida</taxon>
        <taxon>eudicotyledons</taxon>
        <taxon>Gunneridae</taxon>
        <taxon>Pentapetalae</taxon>
        <taxon>asterids</taxon>
        <taxon>lamiids</taxon>
        <taxon>Gentianales</taxon>
        <taxon>Rubiaceae</taxon>
        <taxon>Cinchonoideae</taxon>
        <taxon>Cinchoneae</taxon>
        <taxon>Cinchona</taxon>
    </lineage>
</organism>